<evidence type="ECO:0000313" key="3">
    <source>
        <dbReference type="Ensembl" id="ENSSSCP00040008362.1"/>
    </source>
</evidence>
<dbReference type="PANTHER" id="PTHR22738:SF4">
    <property type="entry name" value="RAS ASSOCIATION DOMAIN-CONTAINING PROTEIN 4"/>
    <property type="match status" value="1"/>
</dbReference>
<dbReference type="Pfam" id="PF00788">
    <property type="entry name" value="RA"/>
    <property type="match status" value="1"/>
</dbReference>
<evidence type="ECO:0000313" key="4">
    <source>
        <dbReference type="Proteomes" id="UP000694722"/>
    </source>
</evidence>
<dbReference type="PROSITE" id="PS50200">
    <property type="entry name" value="RA"/>
    <property type="match status" value="1"/>
</dbReference>
<dbReference type="InterPro" id="IPR000159">
    <property type="entry name" value="RA_dom"/>
</dbReference>
<feature type="region of interest" description="Disordered" evidence="1">
    <location>
        <begin position="81"/>
        <end position="141"/>
    </location>
</feature>
<dbReference type="Proteomes" id="UP000694571">
    <property type="component" value="Unplaced"/>
</dbReference>
<accession>A0A8D1DJZ2</accession>
<dbReference type="AlphaFoldDB" id="A0A8D1DJZ2"/>
<feature type="domain" description="Ras-associating" evidence="2">
    <location>
        <begin position="174"/>
        <end position="237"/>
    </location>
</feature>
<feature type="compositionally biased region" description="Basic and acidic residues" evidence="1">
    <location>
        <begin position="114"/>
        <end position="124"/>
    </location>
</feature>
<evidence type="ECO:0000256" key="1">
    <source>
        <dbReference type="SAM" id="MobiDB-lite"/>
    </source>
</evidence>
<dbReference type="Ensembl" id="ENSSSCT00040020059.1">
    <property type="protein sequence ID" value="ENSSSCP00040008362.1"/>
    <property type="gene ID" value="ENSSSCG00040014909.1"/>
</dbReference>
<dbReference type="Ensembl" id="ENSSSCT00050012185.1">
    <property type="protein sequence ID" value="ENSSSCP00050005110.1"/>
    <property type="gene ID" value="ENSSSCG00050008992.1"/>
</dbReference>
<dbReference type="GO" id="GO:0007165">
    <property type="term" value="P:signal transduction"/>
    <property type="evidence" value="ECO:0007669"/>
    <property type="project" value="InterPro"/>
</dbReference>
<dbReference type="InterPro" id="IPR033614">
    <property type="entry name" value="RASSF1-6"/>
</dbReference>
<proteinExistence type="predicted"/>
<name>A0A8D1DJZ2_PIG</name>
<reference evidence="3" key="1">
    <citation type="submission" date="2025-05" db="UniProtKB">
        <authorList>
            <consortium name="Ensembl"/>
        </authorList>
    </citation>
    <scope>IDENTIFICATION</scope>
</reference>
<organism evidence="3 4">
    <name type="scientific">Sus scrofa</name>
    <name type="common">Pig</name>
    <dbReference type="NCBI Taxonomy" id="9823"/>
    <lineage>
        <taxon>Eukaryota</taxon>
        <taxon>Metazoa</taxon>
        <taxon>Chordata</taxon>
        <taxon>Craniata</taxon>
        <taxon>Vertebrata</taxon>
        <taxon>Euteleostomi</taxon>
        <taxon>Mammalia</taxon>
        <taxon>Eutheria</taxon>
        <taxon>Laurasiatheria</taxon>
        <taxon>Artiodactyla</taxon>
        <taxon>Suina</taxon>
        <taxon>Suidae</taxon>
        <taxon>Sus</taxon>
    </lineage>
</organism>
<protein>
    <submittedName>
        <fullName evidence="3">Ras association domain family member 4</fullName>
    </submittedName>
</protein>
<dbReference type="Gene3D" id="3.10.20.90">
    <property type="entry name" value="Phosphatidylinositol 3-kinase Catalytic Subunit, Chain A, domain 1"/>
    <property type="match status" value="1"/>
</dbReference>
<evidence type="ECO:0000259" key="2">
    <source>
        <dbReference type="PROSITE" id="PS50200"/>
    </source>
</evidence>
<sequence length="359" mass="39482">MKEDCPPSSHVPISDSKSILKSELLSLLKTYNCYHEGRSFQLRHREEEGALIIEGLLNISWGLRRPIRLQIQDDRERVHLSSASWTPGRSSFHPKEPSLQDGKVTAQEPSTQAEHTEESSKDGSEPLEEDEETPQLMRTKSDAACVIQRRPRCRAPGEAQRIRRHRFSINGHFYNHKTSVFTPAYGSMTNVRVNSTMTTLQVLTLLLNKFRVENGPSEFALYIVHESGGKYLPLLPDHKHRGLCPFSKLTDCAPGTGGQEWGAQLGCAACTGPVPFPALGHSVHITSAPPRFKSKHIHHPFLNPTRIISNGKLPSPVGLVGRSEHPGLQGGSEAPSPVRTAAAEPVPCVPLCSAGMAQI</sequence>
<dbReference type="Proteomes" id="UP000694722">
    <property type="component" value="Unplaced"/>
</dbReference>
<dbReference type="PANTHER" id="PTHR22738">
    <property type="entry name" value="RASSF"/>
    <property type="match status" value="1"/>
</dbReference>